<organism evidence="1 2">
    <name type="scientific">Clostridium botulinum (strain Langeland / NCTC 10281 / Type F)</name>
    <dbReference type="NCBI Taxonomy" id="441772"/>
    <lineage>
        <taxon>Bacteria</taxon>
        <taxon>Bacillati</taxon>
        <taxon>Bacillota</taxon>
        <taxon>Clostridia</taxon>
        <taxon>Eubacteriales</taxon>
        <taxon>Clostridiaceae</taxon>
        <taxon>Clostridium</taxon>
    </lineage>
</organism>
<dbReference type="KEGG" id="cbf:CLI_3286"/>
<accession>A7GI88</accession>
<name>A7GI88_CLOBL</name>
<protein>
    <submittedName>
        <fullName evidence="1">Uncharacterized protein</fullName>
    </submittedName>
</protein>
<reference evidence="2" key="1">
    <citation type="submission" date="2007-06" db="EMBL/GenBank/DDBJ databases">
        <authorList>
            <person name="Brinkac L.M."/>
            <person name="Daugherty S."/>
            <person name="Dodson R.J."/>
            <person name="Madupu R."/>
            <person name="Brown J.L."/>
            <person name="Bruce D."/>
            <person name="Detter C."/>
            <person name="Munk C."/>
            <person name="Smith L.A."/>
            <person name="Smith T.J."/>
            <person name="White O."/>
            <person name="Brettin T.S."/>
        </authorList>
    </citation>
    <scope>NUCLEOTIDE SEQUENCE [LARGE SCALE GENOMIC DNA]</scope>
    <source>
        <strain evidence="2">Langeland / NCTC 10281 / Type F</strain>
    </source>
</reference>
<dbReference type="HOGENOM" id="CLU_2914171_0_0_9"/>
<dbReference type="RefSeq" id="WP_012100915.1">
    <property type="nucleotide sequence ID" value="NC_009699.1"/>
</dbReference>
<dbReference type="AlphaFoldDB" id="A7GI88"/>
<evidence type="ECO:0000313" key="1">
    <source>
        <dbReference type="EMBL" id="ABS42792.1"/>
    </source>
</evidence>
<proteinExistence type="predicted"/>
<gene>
    <name evidence="1" type="ordered locus">CLI_3286</name>
</gene>
<dbReference type="EMBL" id="CP000728">
    <property type="protein sequence ID" value="ABS42792.1"/>
    <property type="molecule type" value="Genomic_DNA"/>
</dbReference>
<dbReference type="Proteomes" id="UP000002410">
    <property type="component" value="Chromosome"/>
</dbReference>
<sequence length="61" mass="6981">MTIEELIKKLEKIEDKTLSIEVSTGSEGTNIGRFYGNLYRVSIKEDYKGKRVLLTGELEED</sequence>
<evidence type="ECO:0000313" key="2">
    <source>
        <dbReference type="Proteomes" id="UP000002410"/>
    </source>
</evidence>